<dbReference type="Pfam" id="PF00672">
    <property type="entry name" value="HAMP"/>
    <property type="match status" value="1"/>
</dbReference>
<feature type="domain" description="Methyl-accepting transducer" evidence="10">
    <location>
        <begin position="466"/>
        <end position="695"/>
    </location>
</feature>
<dbReference type="SMART" id="SM00304">
    <property type="entry name" value="HAMP"/>
    <property type="match status" value="1"/>
</dbReference>
<protein>
    <submittedName>
        <fullName evidence="12">Methyl-accepting chemotaxis protein</fullName>
    </submittedName>
</protein>
<dbReference type="AlphaFoldDB" id="A0AAU7PPR5"/>
<evidence type="ECO:0000256" key="9">
    <source>
        <dbReference type="SAM" id="Phobius"/>
    </source>
</evidence>
<keyword evidence="5 9" id="KW-1133">Transmembrane helix</keyword>
<keyword evidence="8" id="KW-0807">Transducer</keyword>
<dbReference type="Pfam" id="PF02743">
    <property type="entry name" value="dCache_1"/>
    <property type="match status" value="1"/>
</dbReference>
<dbReference type="InterPro" id="IPR051310">
    <property type="entry name" value="MCP_chemotaxis"/>
</dbReference>
<dbReference type="CDD" id="cd12912">
    <property type="entry name" value="PDC2_MCP_like"/>
    <property type="match status" value="1"/>
</dbReference>
<keyword evidence="3" id="KW-0145">Chemotaxis</keyword>
<dbReference type="InterPro" id="IPR033479">
    <property type="entry name" value="dCache_1"/>
</dbReference>
<dbReference type="GO" id="GO:0006935">
    <property type="term" value="P:chemotaxis"/>
    <property type="evidence" value="ECO:0007669"/>
    <property type="project" value="UniProtKB-KW"/>
</dbReference>
<dbReference type="RefSeq" id="WP_349946930.1">
    <property type="nucleotide sequence ID" value="NZ_CP157940.1"/>
</dbReference>
<dbReference type="GO" id="GO:0005886">
    <property type="term" value="C:plasma membrane"/>
    <property type="evidence" value="ECO:0007669"/>
    <property type="project" value="UniProtKB-SubCell"/>
</dbReference>
<proteinExistence type="inferred from homology"/>
<evidence type="ECO:0000256" key="2">
    <source>
        <dbReference type="ARBA" id="ARBA00022475"/>
    </source>
</evidence>
<dbReference type="CDD" id="cd18773">
    <property type="entry name" value="PDC1_HK_sensor"/>
    <property type="match status" value="1"/>
</dbReference>
<name>A0AAU7PPR5_9FIRM</name>
<dbReference type="SMART" id="SM00283">
    <property type="entry name" value="MA"/>
    <property type="match status" value="1"/>
</dbReference>
<evidence type="ECO:0000256" key="1">
    <source>
        <dbReference type="ARBA" id="ARBA00004651"/>
    </source>
</evidence>
<dbReference type="PANTHER" id="PTHR43531:SF11">
    <property type="entry name" value="METHYL-ACCEPTING CHEMOTAXIS PROTEIN 3"/>
    <property type="match status" value="1"/>
</dbReference>
<dbReference type="PANTHER" id="PTHR43531">
    <property type="entry name" value="PROTEIN ICFG"/>
    <property type="match status" value="1"/>
</dbReference>
<dbReference type="GO" id="GO:0004888">
    <property type="term" value="F:transmembrane signaling receptor activity"/>
    <property type="evidence" value="ECO:0007669"/>
    <property type="project" value="TreeGrafter"/>
</dbReference>
<keyword evidence="4 9" id="KW-0812">Transmembrane</keyword>
<evidence type="ECO:0000256" key="6">
    <source>
        <dbReference type="ARBA" id="ARBA00023136"/>
    </source>
</evidence>
<gene>
    <name evidence="12" type="ORF">ABFV83_00710</name>
</gene>
<feature type="transmembrane region" description="Helical" evidence="9">
    <location>
        <begin position="337"/>
        <end position="360"/>
    </location>
</feature>
<evidence type="ECO:0000256" key="3">
    <source>
        <dbReference type="ARBA" id="ARBA00022500"/>
    </source>
</evidence>
<dbReference type="Gene3D" id="1.10.287.950">
    <property type="entry name" value="Methyl-accepting chemotaxis protein"/>
    <property type="match status" value="1"/>
</dbReference>
<evidence type="ECO:0000259" key="10">
    <source>
        <dbReference type="PROSITE" id="PS50111"/>
    </source>
</evidence>
<dbReference type="GO" id="GO:0007165">
    <property type="term" value="P:signal transduction"/>
    <property type="evidence" value="ECO:0007669"/>
    <property type="project" value="UniProtKB-KW"/>
</dbReference>
<evidence type="ECO:0000256" key="5">
    <source>
        <dbReference type="ARBA" id="ARBA00022989"/>
    </source>
</evidence>
<dbReference type="InterPro" id="IPR029151">
    <property type="entry name" value="Sensor-like_sf"/>
</dbReference>
<dbReference type="Pfam" id="PF00015">
    <property type="entry name" value="MCPsignal"/>
    <property type="match status" value="1"/>
</dbReference>
<dbReference type="SUPFAM" id="SSF58104">
    <property type="entry name" value="Methyl-accepting chemotaxis protein (MCP) signaling domain"/>
    <property type="match status" value="1"/>
</dbReference>
<keyword evidence="6 9" id="KW-0472">Membrane</keyword>
<evidence type="ECO:0000256" key="4">
    <source>
        <dbReference type="ARBA" id="ARBA00022692"/>
    </source>
</evidence>
<dbReference type="PROSITE" id="PS50885">
    <property type="entry name" value="HAMP"/>
    <property type="match status" value="1"/>
</dbReference>
<feature type="transmembrane region" description="Helical" evidence="9">
    <location>
        <begin position="48"/>
        <end position="69"/>
    </location>
</feature>
<dbReference type="Gene3D" id="3.30.450.20">
    <property type="entry name" value="PAS domain"/>
    <property type="match status" value="2"/>
</dbReference>
<reference evidence="12" key="1">
    <citation type="submission" date="2024-06" db="EMBL/GenBank/DDBJ databases">
        <title>Lacrimispora cavernae sp. nov., a novel anaerobe isolated from bat guano pile inside a cave.</title>
        <authorList>
            <person name="Miller S.L."/>
            <person name="Lu N."/>
            <person name="King J."/>
            <person name="Sankaranarayanan K."/>
            <person name="Lawson P.A."/>
        </authorList>
    </citation>
    <scope>NUCLEOTIDE SEQUENCE</scope>
    <source>
        <strain evidence="12">BS-2</strain>
    </source>
</reference>
<dbReference type="Gene3D" id="1.10.8.500">
    <property type="entry name" value="HAMP domain in histidine kinase"/>
    <property type="match status" value="1"/>
</dbReference>
<dbReference type="CDD" id="cd06225">
    <property type="entry name" value="HAMP"/>
    <property type="match status" value="1"/>
</dbReference>
<comment type="similarity">
    <text evidence="7">Belongs to the methyl-accepting chemotaxis (MCP) protein family.</text>
</comment>
<dbReference type="InterPro" id="IPR003660">
    <property type="entry name" value="HAMP_dom"/>
</dbReference>
<dbReference type="CDD" id="cd11386">
    <property type="entry name" value="MCP_signal"/>
    <property type="match status" value="1"/>
</dbReference>
<dbReference type="InterPro" id="IPR004089">
    <property type="entry name" value="MCPsignal_dom"/>
</dbReference>
<sequence length="715" mass="77620">MWLSKKRNKEADLKGKLLLNNGGTNMAKEKQKSIKNKIPFINSIQFKLILRSDGLVCIGLAIILVMLAVKIGDKAFTDFKENANNQLGIVENYINDFYNKLDDNINMIATDPAIIKADDTITSYKNSKTKTNMTPSKNGGIEQEIFEVFNHYAKNHPETIYVYAATESGGYVVWPESSINKEYDPTTREWYQDAIKADGKIIRTSPYIDTATNSLITSNAKTLTNSQGKVIGTIGIDVSQSVISEMLSKMKMGKTGFSMIVHNSGIIMADGNNANNNFKKLDETGINGIEKILTDKDLKINIDNQVYVGLTRKVEGTDWILASFMSEKELKESSKNVMTSVVLIGICILIAVVLLMSLSIRDIIVPLKKLTVIVDDLSQGNLDTEINIKSKNEIGSLARSMEVLTTRLKTYIVYINEISELLAQIGDGNLNLSFTQAYDGDFAKIKEALLQATNKLNNTLLECNSAADQVSNGSNQVSLGAQLLAEGTTEQASSTEELSATITEISQQIKRNAGNAQLANTEAISAGEEVKNSNGQMQTMIAAMNDINNKSAEISKIIKTIEEIAFQTNILALNAAVEAARAGEAGKGFAVVASEVRNLAQKSDEAAKNTTMLIEETIHAVENGANIADSTAQSMGNVVESFDKMIGLINEIAQASNEQAFAVSQVTAGIDEIATVVQTNSASAEESAAASEELNGQAQLLKDYIGQFKLKGLNF</sequence>
<keyword evidence="2" id="KW-1003">Cell membrane</keyword>
<accession>A0AAU7PPR5</accession>
<dbReference type="SUPFAM" id="SSF103190">
    <property type="entry name" value="Sensory domain-like"/>
    <property type="match status" value="1"/>
</dbReference>
<feature type="domain" description="HAMP" evidence="11">
    <location>
        <begin position="361"/>
        <end position="413"/>
    </location>
</feature>
<evidence type="ECO:0000256" key="8">
    <source>
        <dbReference type="PROSITE-ProRule" id="PRU00284"/>
    </source>
</evidence>
<dbReference type="PROSITE" id="PS50111">
    <property type="entry name" value="CHEMOTAXIS_TRANSDUC_2"/>
    <property type="match status" value="1"/>
</dbReference>
<comment type="subcellular location">
    <subcellularLocation>
        <location evidence="1">Cell membrane</location>
        <topology evidence="1">Multi-pass membrane protein</topology>
    </subcellularLocation>
</comment>
<dbReference type="EMBL" id="CP157940">
    <property type="protein sequence ID" value="XBS54338.1"/>
    <property type="molecule type" value="Genomic_DNA"/>
</dbReference>
<evidence type="ECO:0000256" key="7">
    <source>
        <dbReference type="ARBA" id="ARBA00029447"/>
    </source>
</evidence>
<evidence type="ECO:0000259" key="11">
    <source>
        <dbReference type="PROSITE" id="PS50885"/>
    </source>
</evidence>
<evidence type="ECO:0000313" key="12">
    <source>
        <dbReference type="EMBL" id="XBS54338.1"/>
    </source>
</evidence>
<organism evidence="12">
    <name type="scientific">Lacrimispora sp. BS-2</name>
    <dbReference type="NCBI Taxonomy" id="3151850"/>
    <lineage>
        <taxon>Bacteria</taxon>
        <taxon>Bacillati</taxon>
        <taxon>Bacillota</taxon>
        <taxon>Clostridia</taxon>
        <taxon>Lachnospirales</taxon>
        <taxon>Lachnospiraceae</taxon>
        <taxon>Lacrimispora</taxon>
    </lineage>
</organism>